<sequence>MTTPTLIPYITHLKLGQIPNNTNHMSRHFALLPAAGVGARMGADFPKQYLELAGRPMIWHALRAFETHAAISRIYVVLSAADGYWEGYDWSGFAKLSVLRCGGETRAQSVLNGLEAIADEVAEQDWMLVHDAARPCLSRALLDKLLEAVRDDAVGGILAAPVADTLKREGHGQRIRETVPRQGLWGAQTPQMFRYGLLREALRRAGAEVTDEASAIEHLGLSPLLVESDASNLKVTFPHDLEVAGWWLDRCSK</sequence>
<feature type="site" description="Transition state stabilizer" evidence="3">
    <location>
        <position position="47"/>
    </location>
</feature>
<dbReference type="NCBIfam" id="TIGR00453">
    <property type="entry name" value="ispD"/>
    <property type="match status" value="1"/>
</dbReference>
<dbReference type="InterPro" id="IPR001228">
    <property type="entry name" value="IspD"/>
</dbReference>
<proteinExistence type="inferred from homology"/>
<dbReference type="CDD" id="cd02516">
    <property type="entry name" value="CDP-ME_synthetase"/>
    <property type="match status" value="1"/>
</dbReference>
<dbReference type="PANTHER" id="PTHR32125:SF4">
    <property type="entry name" value="2-C-METHYL-D-ERYTHRITOL 4-PHOSPHATE CYTIDYLYLTRANSFERASE, CHLOROPLASTIC"/>
    <property type="match status" value="1"/>
</dbReference>
<dbReference type="InterPro" id="IPR029044">
    <property type="entry name" value="Nucleotide-diphossugar_trans"/>
</dbReference>
<evidence type="ECO:0000256" key="3">
    <source>
        <dbReference type="HAMAP-Rule" id="MF_00108"/>
    </source>
</evidence>
<evidence type="ECO:0000313" key="5">
    <source>
        <dbReference type="Proteomes" id="UP000295135"/>
    </source>
</evidence>
<evidence type="ECO:0000313" key="4">
    <source>
        <dbReference type="EMBL" id="TCS71492.1"/>
    </source>
</evidence>
<evidence type="ECO:0000256" key="1">
    <source>
        <dbReference type="ARBA" id="ARBA00022679"/>
    </source>
</evidence>
<comment type="catalytic activity">
    <reaction evidence="3">
        <text>2-C-methyl-D-erythritol 4-phosphate + CTP + H(+) = 4-CDP-2-C-methyl-D-erythritol + diphosphate</text>
        <dbReference type="Rhea" id="RHEA:13429"/>
        <dbReference type="ChEBI" id="CHEBI:15378"/>
        <dbReference type="ChEBI" id="CHEBI:33019"/>
        <dbReference type="ChEBI" id="CHEBI:37563"/>
        <dbReference type="ChEBI" id="CHEBI:57823"/>
        <dbReference type="ChEBI" id="CHEBI:58262"/>
        <dbReference type="EC" id="2.7.7.60"/>
    </reaction>
</comment>
<comment type="function">
    <text evidence="3">Catalyzes the formation of 4-diphosphocytidyl-2-C-methyl-D-erythritol from CTP and 2-C-methyl-D-erythritol 4-phosphate (MEP).</text>
</comment>
<feature type="site" description="Positions MEP for the nucleophilic attack" evidence="3">
    <location>
        <position position="181"/>
    </location>
</feature>
<comment type="caution">
    <text evidence="4">The sequence shown here is derived from an EMBL/GenBank/DDBJ whole genome shotgun (WGS) entry which is preliminary data.</text>
</comment>
<dbReference type="Gene3D" id="3.90.550.10">
    <property type="entry name" value="Spore Coat Polysaccharide Biosynthesis Protein SpsA, Chain A"/>
    <property type="match status" value="1"/>
</dbReference>
<reference evidence="4 5" key="1">
    <citation type="submission" date="2019-03" db="EMBL/GenBank/DDBJ databases">
        <title>Genomic Encyclopedia of Type Strains, Phase IV (KMG-IV): sequencing the most valuable type-strain genomes for metagenomic binning, comparative biology and taxonomic classification.</title>
        <authorList>
            <person name="Goeker M."/>
        </authorList>
    </citation>
    <scope>NUCLEOTIDE SEQUENCE [LARGE SCALE GENOMIC DNA]</scope>
    <source>
        <strain evidence="4 5">DSM 103923</strain>
    </source>
</reference>
<accession>A0A4R3JUP1</accession>
<dbReference type="GO" id="GO:0019288">
    <property type="term" value="P:isopentenyl diphosphate biosynthetic process, methylerythritol 4-phosphate pathway"/>
    <property type="evidence" value="ECO:0007669"/>
    <property type="project" value="UniProtKB-UniRule"/>
</dbReference>
<dbReference type="UniPathway" id="UPA00056">
    <property type="reaction ID" value="UER00093"/>
</dbReference>
<organism evidence="4 5">
    <name type="scientific">Sulfuritortus calidifontis</name>
    <dbReference type="NCBI Taxonomy" id="1914471"/>
    <lineage>
        <taxon>Bacteria</taxon>
        <taxon>Pseudomonadati</taxon>
        <taxon>Pseudomonadota</taxon>
        <taxon>Betaproteobacteria</taxon>
        <taxon>Nitrosomonadales</taxon>
        <taxon>Thiobacillaceae</taxon>
        <taxon>Sulfuritortus</taxon>
    </lineage>
</organism>
<comment type="pathway">
    <text evidence="3">Isoprenoid biosynthesis; isopentenyl diphosphate biosynthesis via DXP pathway; isopentenyl diphosphate from 1-deoxy-D-xylulose 5-phosphate: step 2/6.</text>
</comment>
<comment type="similarity">
    <text evidence="3">Belongs to the IspD/TarI cytidylyltransferase family. IspD subfamily.</text>
</comment>
<keyword evidence="5" id="KW-1185">Reference proteome</keyword>
<name>A0A4R3JUP1_9PROT</name>
<dbReference type="InterPro" id="IPR034683">
    <property type="entry name" value="IspD/TarI"/>
</dbReference>
<keyword evidence="2 3" id="KW-0548">Nucleotidyltransferase</keyword>
<gene>
    <name evidence="3" type="primary">ispD</name>
    <name evidence="4" type="ORF">EDC61_10938</name>
</gene>
<dbReference type="EC" id="2.7.7.60" evidence="3"/>
<dbReference type="Proteomes" id="UP000295135">
    <property type="component" value="Unassembled WGS sequence"/>
</dbReference>
<keyword evidence="3" id="KW-0414">Isoprene biosynthesis</keyword>
<dbReference type="PANTHER" id="PTHR32125">
    <property type="entry name" value="2-C-METHYL-D-ERYTHRITOL 4-PHOSPHATE CYTIDYLYLTRANSFERASE, CHLOROPLASTIC"/>
    <property type="match status" value="1"/>
</dbReference>
<feature type="site" description="Positions MEP for the nucleophilic attack" evidence="3">
    <location>
        <position position="234"/>
    </location>
</feature>
<protein>
    <recommendedName>
        <fullName evidence="3">2-C-methyl-D-erythritol 4-phosphate cytidylyltransferase</fullName>
        <ecNumber evidence="3">2.7.7.60</ecNumber>
    </recommendedName>
    <alternativeName>
        <fullName evidence="3">4-diphosphocytidyl-2C-methyl-D-erythritol synthase</fullName>
    </alternativeName>
    <alternativeName>
        <fullName evidence="3">MEP cytidylyltransferase</fullName>
        <shortName evidence="3">MCT</shortName>
    </alternativeName>
</protein>
<dbReference type="EMBL" id="SLZY01000009">
    <property type="protein sequence ID" value="TCS71492.1"/>
    <property type="molecule type" value="Genomic_DNA"/>
</dbReference>
<keyword evidence="1 3" id="KW-0808">Transferase</keyword>
<evidence type="ECO:0000256" key="2">
    <source>
        <dbReference type="ARBA" id="ARBA00022695"/>
    </source>
</evidence>
<dbReference type="Pfam" id="PF01128">
    <property type="entry name" value="IspD"/>
    <property type="match status" value="1"/>
</dbReference>
<dbReference type="InterPro" id="IPR050088">
    <property type="entry name" value="IspD/TarI_cytidylyltransf_bact"/>
</dbReference>
<dbReference type="SUPFAM" id="SSF53448">
    <property type="entry name" value="Nucleotide-diphospho-sugar transferases"/>
    <property type="match status" value="1"/>
</dbReference>
<dbReference type="HAMAP" id="MF_00108">
    <property type="entry name" value="IspD"/>
    <property type="match status" value="1"/>
</dbReference>
<feature type="site" description="Transition state stabilizer" evidence="3">
    <location>
        <position position="40"/>
    </location>
</feature>
<dbReference type="GO" id="GO:0050518">
    <property type="term" value="F:2-C-methyl-D-erythritol 4-phosphate cytidylyltransferase activity"/>
    <property type="evidence" value="ECO:0007669"/>
    <property type="project" value="UniProtKB-UniRule"/>
</dbReference>
<dbReference type="AlphaFoldDB" id="A0A4R3JUP1"/>
<dbReference type="FunFam" id="3.90.550.10:FF:000003">
    <property type="entry name" value="2-C-methyl-D-erythritol 4-phosphate cytidylyltransferase"/>
    <property type="match status" value="1"/>
</dbReference>